<feature type="compositionally biased region" description="Acidic residues" evidence="1">
    <location>
        <begin position="60"/>
        <end position="74"/>
    </location>
</feature>
<dbReference type="EMBL" id="QCYY01001803">
    <property type="protein sequence ID" value="ROT75201.1"/>
    <property type="molecule type" value="Genomic_DNA"/>
</dbReference>
<organism evidence="2 3">
    <name type="scientific">Penaeus vannamei</name>
    <name type="common">Whiteleg shrimp</name>
    <name type="synonym">Litopenaeus vannamei</name>
    <dbReference type="NCBI Taxonomy" id="6689"/>
    <lineage>
        <taxon>Eukaryota</taxon>
        <taxon>Metazoa</taxon>
        <taxon>Ecdysozoa</taxon>
        <taxon>Arthropoda</taxon>
        <taxon>Crustacea</taxon>
        <taxon>Multicrustacea</taxon>
        <taxon>Malacostraca</taxon>
        <taxon>Eumalacostraca</taxon>
        <taxon>Eucarida</taxon>
        <taxon>Decapoda</taxon>
        <taxon>Dendrobranchiata</taxon>
        <taxon>Penaeoidea</taxon>
        <taxon>Penaeidae</taxon>
        <taxon>Penaeus</taxon>
    </lineage>
</organism>
<comment type="caution">
    <text evidence="2">The sequence shown here is derived from an EMBL/GenBank/DDBJ whole genome shotgun (WGS) entry which is preliminary data.</text>
</comment>
<reference evidence="2 3" key="1">
    <citation type="submission" date="2018-04" db="EMBL/GenBank/DDBJ databases">
        <authorList>
            <person name="Zhang X."/>
            <person name="Yuan J."/>
            <person name="Li F."/>
            <person name="Xiang J."/>
        </authorList>
    </citation>
    <scope>NUCLEOTIDE SEQUENCE [LARGE SCALE GENOMIC DNA]</scope>
    <source>
        <tissue evidence="2">Muscle</tissue>
    </source>
</reference>
<accession>A0A3R7M8X6</accession>
<dbReference type="Proteomes" id="UP000283509">
    <property type="component" value="Unassembled WGS sequence"/>
</dbReference>
<reference evidence="2 3" key="2">
    <citation type="submission" date="2019-01" db="EMBL/GenBank/DDBJ databases">
        <title>The decoding of complex shrimp genome reveals the adaptation for benthos swimmer, frequently molting mechanism and breeding impact on genome.</title>
        <authorList>
            <person name="Sun Y."/>
            <person name="Gao Y."/>
            <person name="Yu Y."/>
        </authorList>
    </citation>
    <scope>NUCLEOTIDE SEQUENCE [LARGE SCALE GENOMIC DNA]</scope>
    <source>
        <tissue evidence="2">Muscle</tissue>
    </source>
</reference>
<evidence type="ECO:0000313" key="2">
    <source>
        <dbReference type="EMBL" id="ROT75201.1"/>
    </source>
</evidence>
<gene>
    <name evidence="2" type="ORF">C7M84_006285</name>
</gene>
<protein>
    <submittedName>
        <fullName evidence="2">Uncharacterized protein</fullName>
    </submittedName>
</protein>
<proteinExistence type="predicted"/>
<evidence type="ECO:0000313" key="3">
    <source>
        <dbReference type="Proteomes" id="UP000283509"/>
    </source>
</evidence>
<dbReference type="AlphaFoldDB" id="A0A3R7M8X6"/>
<dbReference type="Pfam" id="PF07841">
    <property type="entry name" value="DM4_12"/>
    <property type="match status" value="1"/>
</dbReference>
<feature type="region of interest" description="Disordered" evidence="1">
    <location>
        <begin position="60"/>
        <end position="96"/>
    </location>
</feature>
<keyword evidence="3" id="KW-1185">Reference proteome</keyword>
<name>A0A3R7M8X6_PENVA</name>
<dbReference type="OrthoDB" id="6373591at2759"/>
<dbReference type="InterPro" id="IPR006631">
    <property type="entry name" value="DM4_12"/>
</dbReference>
<sequence>MGAVVSGGHGGGGGGGYGGGGVVGGHGGGGGGGYGGGGVGEAMGEEVVVVTEVGALEEAMEAEAEAATEEEDSAEAAATPHLTPASEATSEEAEGFVGGAEEMQASPSEDAYFRLVRASDATRCGQRLVCELASRAGLGLEHDEQMILEVLKEKPAPSRRKDEARALYETAMKTGYSGAHCSATYKTCPYSSQQIMAVIRTIGEDVFNTRVLREKKHNIFFSLVSSEDEGGE</sequence>
<evidence type="ECO:0000256" key="1">
    <source>
        <dbReference type="SAM" id="MobiDB-lite"/>
    </source>
</evidence>